<dbReference type="InterPro" id="IPR036388">
    <property type="entry name" value="WH-like_DNA-bd_sf"/>
</dbReference>
<keyword evidence="3" id="KW-0804">Transcription</keyword>
<dbReference type="InterPro" id="IPR011711">
    <property type="entry name" value="GntR_C"/>
</dbReference>
<keyword evidence="2" id="KW-0238">DNA-binding</keyword>
<dbReference type="SUPFAM" id="SSF48008">
    <property type="entry name" value="GntR ligand-binding domain-like"/>
    <property type="match status" value="1"/>
</dbReference>
<organism evidence="5 6">
    <name type="scientific">Oceanimonas pelagia</name>
    <dbReference type="NCBI Taxonomy" id="3028314"/>
    <lineage>
        <taxon>Bacteria</taxon>
        <taxon>Pseudomonadati</taxon>
        <taxon>Pseudomonadota</taxon>
        <taxon>Gammaproteobacteria</taxon>
        <taxon>Aeromonadales</taxon>
        <taxon>Aeromonadaceae</taxon>
        <taxon>Oceanimonas</taxon>
    </lineage>
</organism>
<dbReference type="CDD" id="cd07377">
    <property type="entry name" value="WHTH_GntR"/>
    <property type="match status" value="1"/>
</dbReference>
<dbReference type="Pfam" id="PF00392">
    <property type="entry name" value="GntR"/>
    <property type="match status" value="1"/>
</dbReference>
<dbReference type="SMART" id="SM00345">
    <property type="entry name" value="HTH_GNTR"/>
    <property type="match status" value="1"/>
</dbReference>
<dbReference type="GO" id="GO:0003677">
    <property type="term" value="F:DNA binding"/>
    <property type="evidence" value="ECO:0007669"/>
    <property type="project" value="UniProtKB-KW"/>
</dbReference>
<dbReference type="InterPro" id="IPR036390">
    <property type="entry name" value="WH_DNA-bd_sf"/>
</dbReference>
<dbReference type="InterPro" id="IPR000524">
    <property type="entry name" value="Tscrpt_reg_HTH_GntR"/>
</dbReference>
<evidence type="ECO:0000313" key="6">
    <source>
        <dbReference type="Proteomes" id="UP001223802"/>
    </source>
</evidence>
<protein>
    <submittedName>
        <fullName evidence="5">GntR family transcriptional regulator</fullName>
    </submittedName>
</protein>
<dbReference type="Gene3D" id="1.20.120.530">
    <property type="entry name" value="GntR ligand-binding domain-like"/>
    <property type="match status" value="1"/>
</dbReference>
<dbReference type="Pfam" id="PF07729">
    <property type="entry name" value="FCD"/>
    <property type="match status" value="1"/>
</dbReference>
<proteinExistence type="predicted"/>
<evidence type="ECO:0000313" key="5">
    <source>
        <dbReference type="EMBL" id="WMC10258.1"/>
    </source>
</evidence>
<feature type="domain" description="HTH gntR-type" evidence="4">
    <location>
        <begin position="16"/>
        <end position="83"/>
    </location>
</feature>
<dbReference type="PROSITE" id="PS50949">
    <property type="entry name" value="HTH_GNTR"/>
    <property type="match status" value="1"/>
</dbReference>
<reference evidence="5 6" key="1">
    <citation type="submission" date="2023-02" db="EMBL/GenBank/DDBJ databases">
        <title>Complete genome sequence of a novel bacterium Oceanimonas sp. NTOU-MSR1 isolated from marine coast sediment.</title>
        <authorList>
            <person name="Yang H.-T."/>
            <person name="Chen Y.-L."/>
            <person name="Ho Y.-N."/>
        </authorList>
    </citation>
    <scope>NUCLEOTIDE SEQUENCE [LARGE SCALE GENOMIC DNA]</scope>
    <source>
        <strain evidence="5 6">NTOU-MSR1</strain>
    </source>
</reference>
<dbReference type="GO" id="GO:0003700">
    <property type="term" value="F:DNA-binding transcription factor activity"/>
    <property type="evidence" value="ECO:0007669"/>
    <property type="project" value="InterPro"/>
</dbReference>
<accession>A0AA50KMG9</accession>
<dbReference type="Gene3D" id="1.10.10.10">
    <property type="entry name" value="Winged helix-like DNA-binding domain superfamily/Winged helix DNA-binding domain"/>
    <property type="match status" value="1"/>
</dbReference>
<dbReference type="InterPro" id="IPR008920">
    <property type="entry name" value="TF_FadR/GntR_C"/>
</dbReference>
<sequence>MEQELFTDKLQSLKNQSLSKMVGEKLELMILSGQIQPGERINESNLSATLQISRAPIREALRQLAQFGMVEIRTGKGTYVRQVLLTEAVELYEIRGVLDALAAEQASQRANEEGLASLAELVEQMRGYASKQASTEYFTTNLKFHHQIVQLSGSTALADLYEMVFKKLSLFRQKTLSKPDRLERSLMQHEEIYAAISRRDAERAAILARSHVEEAKLVLLGTPIK</sequence>
<dbReference type="AlphaFoldDB" id="A0AA50KMG9"/>
<keyword evidence="6" id="KW-1185">Reference proteome</keyword>
<keyword evidence="1" id="KW-0805">Transcription regulation</keyword>
<gene>
    <name evidence="5" type="ORF">PU634_14410</name>
</gene>
<dbReference type="KEGG" id="ope:PU634_14410"/>
<dbReference type="PANTHER" id="PTHR43537">
    <property type="entry name" value="TRANSCRIPTIONAL REGULATOR, GNTR FAMILY"/>
    <property type="match status" value="1"/>
</dbReference>
<dbReference type="Proteomes" id="UP001223802">
    <property type="component" value="Chromosome"/>
</dbReference>
<name>A0AA50KMG9_9GAMM</name>
<evidence type="ECO:0000256" key="3">
    <source>
        <dbReference type="ARBA" id="ARBA00023163"/>
    </source>
</evidence>
<dbReference type="EMBL" id="CP118224">
    <property type="protein sequence ID" value="WMC10258.1"/>
    <property type="molecule type" value="Genomic_DNA"/>
</dbReference>
<dbReference type="PANTHER" id="PTHR43537:SF45">
    <property type="entry name" value="GNTR FAMILY REGULATORY PROTEIN"/>
    <property type="match status" value="1"/>
</dbReference>
<dbReference type="SMART" id="SM00895">
    <property type="entry name" value="FCD"/>
    <property type="match status" value="1"/>
</dbReference>
<dbReference type="RefSeq" id="WP_306761460.1">
    <property type="nucleotide sequence ID" value="NZ_CP118224.1"/>
</dbReference>
<evidence type="ECO:0000256" key="1">
    <source>
        <dbReference type="ARBA" id="ARBA00023015"/>
    </source>
</evidence>
<dbReference type="SUPFAM" id="SSF46785">
    <property type="entry name" value="Winged helix' DNA-binding domain"/>
    <property type="match status" value="1"/>
</dbReference>
<evidence type="ECO:0000256" key="2">
    <source>
        <dbReference type="ARBA" id="ARBA00023125"/>
    </source>
</evidence>
<evidence type="ECO:0000259" key="4">
    <source>
        <dbReference type="PROSITE" id="PS50949"/>
    </source>
</evidence>